<dbReference type="KEGG" id="tab:CIG75_01140"/>
<dbReference type="Pfam" id="PF00583">
    <property type="entry name" value="Acetyltransf_1"/>
    <property type="match status" value="2"/>
</dbReference>
<dbReference type="SUPFAM" id="SSF55729">
    <property type="entry name" value="Acyl-CoA N-acyltransferases (Nat)"/>
    <property type="match status" value="2"/>
</dbReference>
<keyword evidence="1" id="KW-0808">Transferase</keyword>
<dbReference type="Proteomes" id="UP000214688">
    <property type="component" value="Chromosome"/>
</dbReference>
<reference evidence="4 5" key="1">
    <citation type="journal article" date="2015" name="Int. J. Syst. Evol. Microbiol.">
        <title>Tumebacillus algifaecis sp. nov., isolated from decomposing algal scum.</title>
        <authorList>
            <person name="Wu Y.F."/>
            <person name="Zhang B."/>
            <person name="Xing P."/>
            <person name="Wu Q.L."/>
            <person name="Liu S.J."/>
        </authorList>
    </citation>
    <scope>NUCLEOTIDE SEQUENCE [LARGE SCALE GENOMIC DNA]</scope>
    <source>
        <strain evidence="4 5">THMBR28</strain>
    </source>
</reference>
<name>A0A223CWL4_9BACL</name>
<keyword evidence="2" id="KW-0012">Acyltransferase</keyword>
<evidence type="ECO:0000256" key="2">
    <source>
        <dbReference type="ARBA" id="ARBA00023315"/>
    </source>
</evidence>
<dbReference type="InterPro" id="IPR000182">
    <property type="entry name" value="GNAT_dom"/>
</dbReference>
<evidence type="ECO:0000313" key="4">
    <source>
        <dbReference type="EMBL" id="ASS73718.1"/>
    </source>
</evidence>
<feature type="domain" description="N-acetyltransferase" evidence="3">
    <location>
        <begin position="7"/>
        <end position="142"/>
    </location>
</feature>
<dbReference type="EMBL" id="CP022657">
    <property type="protein sequence ID" value="ASS73718.1"/>
    <property type="molecule type" value="Genomic_DNA"/>
</dbReference>
<gene>
    <name evidence="4" type="ORF">CIG75_01140</name>
</gene>
<dbReference type="CDD" id="cd04301">
    <property type="entry name" value="NAT_SF"/>
    <property type="match status" value="2"/>
</dbReference>
<feature type="domain" description="N-acetyltransferase" evidence="3">
    <location>
        <begin position="154"/>
        <end position="286"/>
    </location>
</feature>
<dbReference type="AlphaFoldDB" id="A0A223CWL4"/>
<dbReference type="Gene3D" id="3.40.630.30">
    <property type="match status" value="1"/>
</dbReference>
<accession>A0A223CWL4</accession>
<keyword evidence="5" id="KW-1185">Reference proteome</keyword>
<evidence type="ECO:0000259" key="3">
    <source>
        <dbReference type="PROSITE" id="PS51186"/>
    </source>
</evidence>
<dbReference type="PROSITE" id="PS51186">
    <property type="entry name" value="GNAT"/>
    <property type="match status" value="2"/>
</dbReference>
<proteinExistence type="predicted"/>
<dbReference type="InterPro" id="IPR050680">
    <property type="entry name" value="YpeA/RimI_acetyltransf"/>
</dbReference>
<dbReference type="PANTHER" id="PTHR43420">
    <property type="entry name" value="ACETYLTRANSFERASE"/>
    <property type="match status" value="1"/>
</dbReference>
<sequence>MTNFRLIAKTTFSHEEIKAVAALEQLCNEREGISLRVGTESLASRSGDSPHDFLCYADEQLVGYLHWFTFDNKEAEINGMVHPDYRRQGVFGRLLSEAEMVMRTRGIVSQIFLIDAKSRSGLDFVNHCGAKYDKTEYAMTLNRFQAPTTRRSDLLLREATDEDFDFMVACSSQAFGEPEAWSREMLLNTSTPDRTAYIAEYQGNQISLIRVLRSEDRIADIHGFAVLPAHQGHGYGRQILAGTVQLLLEEQRTHIHLDVVTENERALLLYQSLGFEITSACQFYVR</sequence>
<dbReference type="InterPro" id="IPR016181">
    <property type="entry name" value="Acyl_CoA_acyltransferase"/>
</dbReference>
<dbReference type="OrthoDB" id="7163760at2"/>
<dbReference type="RefSeq" id="WP_094234978.1">
    <property type="nucleotide sequence ID" value="NZ_CP022657.1"/>
</dbReference>
<organism evidence="4 5">
    <name type="scientific">Tumebacillus algifaecis</name>
    <dbReference type="NCBI Taxonomy" id="1214604"/>
    <lineage>
        <taxon>Bacteria</taxon>
        <taxon>Bacillati</taxon>
        <taxon>Bacillota</taxon>
        <taxon>Bacilli</taxon>
        <taxon>Bacillales</taxon>
        <taxon>Alicyclobacillaceae</taxon>
        <taxon>Tumebacillus</taxon>
    </lineage>
</organism>
<evidence type="ECO:0000313" key="5">
    <source>
        <dbReference type="Proteomes" id="UP000214688"/>
    </source>
</evidence>
<protein>
    <recommendedName>
        <fullName evidence="3">N-acetyltransferase domain-containing protein</fullName>
    </recommendedName>
</protein>
<dbReference type="GO" id="GO:0016747">
    <property type="term" value="F:acyltransferase activity, transferring groups other than amino-acyl groups"/>
    <property type="evidence" value="ECO:0007669"/>
    <property type="project" value="InterPro"/>
</dbReference>
<evidence type="ECO:0000256" key="1">
    <source>
        <dbReference type="ARBA" id="ARBA00022679"/>
    </source>
</evidence>